<dbReference type="EMBL" id="JAEHFL010000010">
    <property type="protein sequence ID" value="MBK3428378.1"/>
    <property type="molecule type" value="Genomic_DNA"/>
</dbReference>
<dbReference type="Gene3D" id="3.40.50.1820">
    <property type="entry name" value="alpha/beta hydrolase"/>
    <property type="match status" value="1"/>
</dbReference>
<evidence type="ECO:0000313" key="4">
    <source>
        <dbReference type="Proteomes" id="UP000603369"/>
    </source>
</evidence>
<feature type="compositionally biased region" description="Basic and acidic residues" evidence="1">
    <location>
        <begin position="437"/>
        <end position="449"/>
    </location>
</feature>
<dbReference type="Pfam" id="PF00756">
    <property type="entry name" value="Esterase"/>
    <property type="match status" value="1"/>
</dbReference>
<feature type="signal peptide" evidence="2">
    <location>
        <begin position="1"/>
        <end position="28"/>
    </location>
</feature>
<evidence type="ECO:0000256" key="1">
    <source>
        <dbReference type="SAM" id="MobiDB-lite"/>
    </source>
</evidence>
<evidence type="ECO:0000256" key="2">
    <source>
        <dbReference type="SAM" id="SignalP"/>
    </source>
</evidence>
<dbReference type="InterPro" id="IPR000801">
    <property type="entry name" value="Esterase-like"/>
</dbReference>
<gene>
    <name evidence="3" type="ORF">JDP02_07625</name>
</gene>
<keyword evidence="4" id="KW-1185">Reference proteome</keyword>
<keyword evidence="2" id="KW-0732">Signal</keyword>
<sequence>MHTLRSIGSSVAGIAIAAGVLSAPLASAVEPAEIQGDATPSTIREVNLTDSADAENINYAITTEGENRVVDIAKLDAKDKWKGYAFGHKSGQGKHYGNHVKALTATSAAMGGREVPLAVITPDGNFDKKRPTLYLLNGAGGAEQGMDWLTATANHDIDPKAEGMQDMVDFYTSKDVNVVIPQAGAFSYYTDWVSSPNSGYLKGPQKWETFLTKELPGALEDHIGGNGKRAIAGMSMSATSSLLLAEHNPGFYNAVGSFSGCASTSRPLPRLYTQLTVNRGGGSADQMWGAMGSEYNVYNDALVNANPNNLGKSETYVSVNSGLGGANDWGVPGSSTLIVEGGVIEAAMNSCTHDLKAKMDSQGMKADWNFRNTGTHSWPGWRNDLFTSWATFERGFAKDAAEAPAEPEVKPNELSIDAPQAEEDAQVKDAPSAADQSPDKDFVEGKDAEGAEAAGAAEAGGVAE</sequence>
<dbReference type="GO" id="GO:0016747">
    <property type="term" value="F:acyltransferase activity, transferring groups other than amino-acyl groups"/>
    <property type="evidence" value="ECO:0007669"/>
    <property type="project" value="TreeGrafter"/>
</dbReference>
<dbReference type="Proteomes" id="UP000603369">
    <property type="component" value="Unassembled WGS sequence"/>
</dbReference>
<feature type="region of interest" description="Disordered" evidence="1">
    <location>
        <begin position="400"/>
        <end position="464"/>
    </location>
</feature>
<feature type="compositionally biased region" description="Basic and acidic residues" evidence="1">
    <location>
        <begin position="400"/>
        <end position="411"/>
    </location>
</feature>
<name>A0A8I1L986_9CORY</name>
<dbReference type="AlphaFoldDB" id="A0A8I1L986"/>
<dbReference type="PANTHER" id="PTHR48098">
    <property type="entry name" value="ENTEROCHELIN ESTERASE-RELATED"/>
    <property type="match status" value="1"/>
</dbReference>
<organism evidence="3 4">
    <name type="scientific">Corynebacterium tuberculostearicum</name>
    <dbReference type="NCBI Taxonomy" id="38304"/>
    <lineage>
        <taxon>Bacteria</taxon>
        <taxon>Bacillati</taxon>
        <taxon>Actinomycetota</taxon>
        <taxon>Actinomycetes</taxon>
        <taxon>Mycobacteriales</taxon>
        <taxon>Corynebacteriaceae</taxon>
        <taxon>Corynebacterium</taxon>
    </lineage>
</organism>
<feature type="chain" id="PRO_5034287656" evidence="2">
    <location>
        <begin position="29"/>
        <end position="464"/>
    </location>
</feature>
<dbReference type="InterPro" id="IPR050583">
    <property type="entry name" value="Mycobacterial_A85_antigen"/>
</dbReference>
<evidence type="ECO:0000313" key="3">
    <source>
        <dbReference type="EMBL" id="MBK3428378.1"/>
    </source>
</evidence>
<reference evidence="3 4" key="1">
    <citation type="submission" date="2020-12" db="EMBL/GenBank/DDBJ databases">
        <title>Draft genome sequence of the commensal strain Corynebacterium tuberculostearicum MFP09/CIP 102622 isolated from human skin.</title>
        <authorList>
            <person name="Boukerb A.M."/>
            <person name="Janvier X."/>
            <person name="Feuilloley M.G.J."/>
            <person name="Groboillot A."/>
        </authorList>
    </citation>
    <scope>NUCLEOTIDE SEQUENCE [LARGE SCALE GENOMIC DNA]</scope>
    <source>
        <strain evidence="3 4">CIP 102622</strain>
    </source>
</reference>
<feature type="compositionally biased region" description="Low complexity" evidence="1">
    <location>
        <begin position="451"/>
        <end position="464"/>
    </location>
</feature>
<dbReference type="SUPFAM" id="SSF53474">
    <property type="entry name" value="alpha/beta-Hydrolases"/>
    <property type="match status" value="1"/>
</dbReference>
<dbReference type="RefSeq" id="WP_200435946.1">
    <property type="nucleotide sequence ID" value="NZ_JAEHFL010000010.1"/>
</dbReference>
<comment type="caution">
    <text evidence="3">The sequence shown here is derived from an EMBL/GenBank/DDBJ whole genome shotgun (WGS) entry which is preliminary data.</text>
</comment>
<dbReference type="PANTHER" id="PTHR48098:SF1">
    <property type="entry name" value="DIACYLGLYCEROL ACYLTRANSFERASE_MYCOLYLTRANSFERASE AG85A"/>
    <property type="match status" value="1"/>
</dbReference>
<dbReference type="InterPro" id="IPR029058">
    <property type="entry name" value="AB_hydrolase_fold"/>
</dbReference>
<accession>A0A8I1L986</accession>
<protein>
    <submittedName>
        <fullName evidence="3">Esterase family protein</fullName>
    </submittedName>
</protein>
<proteinExistence type="predicted"/>